<keyword evidence="3" id="KW-1185">Reference proteome</keyword>
<feature type="region of interest" description="Disordered" evidence="1">
    <location>
        <begin position="849"/>
        <end position="873"/>
    </location>
</feature>
<organism evidence="2 3">
    <name type="scientific">Kwoniella newhampshirensis</name>
    <dbReference type="NCBI Taxonomy" id="1651941"/>
    <lineage>
        <taxon>Eukaryota</taxon>
        <taxon>Fungi</taxon>
        <taxon>Dikarya</taxon>
        <taxon>Basidiomycota</taxon>
        <taxon>Agaricomycotina</taxon>
        <taxon>Tremellomycetes</taxon>
        <taxon>Tremellales</taxon>
        <taxon>Cryptococcaceae</taxon>
        <taxon>Kwoniella</taxon>
    </lineage>
</organism>
<dbReference type="AlphaFoldDB" id="A0AAW0YNK4"/>
<protein>
    <submittedName>
        <fullName evidence="2">Uncharacterized protein</fullName>
    </submittedName>
</protein>
<comment type="caution">
    <text evidence="2">The sequence shown here is derived from an EMBL/GenBank/DDBJ whole genome shotgun (WGS) entry which is preliminary data.</text>
</comment>
<name>A0AAW0YNK4_9TREE</name>
<feature type="compositionally biased region" description="Polar residues" evidence="1">
    <location>
        <begin position="65"/>
        <end position="75"/>
    </location>
</feature>
<feature type="compositionally biased region" description="Basic residues" evidence="1">
    <location>
        <begin position="639"/>
        <end position="648"/>
    </location>
</feature>
<feature type="compositionally biased region" description="Pro residues" evidence="1">
    <location>
        <begin position="311"/>
        <end position="320"/>
    </location>
</feature>
<evidence type="ECO:0000313" key="3">
    <source>
        <dbReference type="Proteomes" id="UP001388673"/>
    </source>
</evidence>
<feature type="compositionally biased region" description="Polar residues" evidence="1">
    <location>
        <begin position="745"/>
        <end position="757"/>
    </location>
</feature>
<proteinExistence type="predicted"/>
<feature type="compositionally biased region" description="Polar residues" evidence="1">
    <location>
        <begin position="601"/>
        <end position="616"/>
    </location>
</feature>
<evidence type="ECO:0000313" key="2">
    <source>
        <dbReference type="EMBL" id="KAK8854661.1"/>
    </source>
</evidence>
<evidence type="ECO:0000256" key="1">
    <source>
        <dbReference type="SAM" id="MobiDB-lite"/>
    </source>
</evidence>
<dbReference type="KEGG" id="kne:92180658"/>
<feature type="region of interest" description="Disordered" evidence="1">
    <location>
        <begin position="64"/>
        <end position="797"/>
    </location>
</feature>
<feature type="region of interest" description="Disordered" evidence="1">
    <location>
        <begin position="14"/>
        <end position="50"/>
    </location>
</feature>
<reference evidence="2 3" key="1">
    <citation type="journal article" date="2024" name="bioRxiv">
        <title>Comparative genomics of Cryptococcus and Kwoniella reveals pathogenesis evolution and contrasting karyotype dynamics via intercentromeric recombination or chromosome fusion.</title>
        <authorList>
            <person name="Coelho M.A."/>
            <person name="David-Palma M."/>
            <person name="Shea T."/>
            <person name="Bowers K."/>
            <person name="McGinley-Smith S."/>
            <person name="Mohammad A.W."/>
            <person name="Gnirke A."/>
            <person name="Yurkov A.M."/>
            <person name="Nowrousian M."/>
            <person name="Sun S."/>
            <person name="Cuomo C.A."/>
            <person name="Heitman J."/>
        </authorList>
    </citation>
    <scope>NUCLEOTIDE SEQUENCE [LARGE SCALE GENOMIC DNA]</scope>
    <source>
        <strain evidence="2 3">CBS 13917</strain>
    </source>
</reference>
<feature type="compositionally biased region" description="Basic and acidic residues" evidence="1">
    <location>
        <begin position="370"/>
        <end position="385"/>
    </location>
</feature>
<feature type="compositionally biased region" description="Low complexity" evidence="1">
    <location>
        <begin position="232"/>
        <end position="246"/>
    </location>
</feature>
<feature type="compositionally biased region" description="Polar residues" evidence="1">
    <location>
        <begin position="106"/>
        <end position="129"/>
    </location>
</feature>
<dbReference type="GeneID" id="92180658"/>
<dbReference type="EMBL" id="JBCAWK010000006">
    <property type="protein sequence ID" value="KAK8854661.1"/>
    <property type="molecule type" value="Genomic_DNA"/>
</dbReference>
<feature type="compositionally biased region" description="Low complexity" evidence="1">
    <location>
        <begin position="426"/>
        <end position="445"/>
    </location>
</feature>
<dbReference type="Proteomes" id="UP001388673">
    <property type="component" value="Unassembled WGS sequence"/>
</dbReference>
<feature type="compositionally biased region" description="Low complexity" evidence="1">
    <location>
        <begin position="24"/>
        <end position="37"/>
    </location>
</feature>
<accession>A0AAW0YNK4</accession>
<feature type="compositionally biased region" description="Polar residues" evidence="1">
    <location>
        <begin position="335"/>
        <end position="347"/>
    </location>
</feature>
<feature type="compositionally biased region" description="Polar residues" evidence="1">
    <location>
        <begin position="167"/>
        <end position="186"/>
    </location>
</feature>
<feature type="compositionally biased region" description="Polar residues" evidence="1">
    <location>
        <begin position="509"/>
        <end position="522"/>
    </location>
</feature>
<dbReference type="RefSeq" id="XP_066802899.1">
    <property type="nucleotide sequence ID" value="XM_066946507.1"/>
</dbReference>
<gene>
    <name evidence="2" type="ORF">IAR55_003400</name>
</gene>
<feature type="compositionally biased region" description="Polar residues" evidence="1">
    <location>
        <begin position="281"/>
        <end position="301"/>
    </location>
</feature>
<sequence>MDTRRTSSRLLYITAKSLDQNPATTSTTSDTPSSIKKSSTDRNLQNSLDINSNISQIKGEASFARSVTQGNSSNAHNRKNNRGGNNTTSDPVNSAHNPITHAPSVTFEQRSLDAQSPPSDLRNSTSSSPGGDKGPFPTGIGVKVPRHESRSHNPGLSDPRQHKTPNRQHSQSIRTDSLHSSESASETVIPPGQPRQNARSYPLRSVRIRKPSAKAVQNQQVRSRRYKPPISPSKSSPAKPPGKSTPLAVRAEKGQVSSRSSPLSSLTPRSSPLTSPPPSFTIKSRSPLSLKDTSSQRQISFKPSPLSTTPLPSPPPPPLLLPSTVKLPPPLPRRPTQSNLSTPTMSAPGQPKRPRVSSQRRRIVQSPPSDEQRSPVRHDNADGHSDGGSSDSTLTPPPPSQEVIVAKQSLKGKGKAVTDSSKGGVAKTKSATATRAKSASTSAQPTPSPAPASPTKKVTLKLNMGASTASHADNGEAAPRFGARKSKKGSSTSAAGITTLAVDGDEASAQASSSQTPDATKTGSKKPIPKKRKSDPLESSPALTPHVEPSTGNGDSGPEQATKKLKLSIKSAAASGSGVEQELPKEVLHSQGSVKVKGKSAQKTSANVPVKTTTAKGKSKRSRNYSSSESDTDDAITVKAKKAKGAKKVVRDAEAEPNVRLPRQASPSKDVVNPSTASPGPNLADHPAAETSLSAGELPYSQSSPPKPTASLPKMAKKPRPSEIADQVTGNTKPAATANKPDAPDTTNLARSKSISGLSKEIGQDANAKKSAPIKKPQPKPSTGTPAAAGSKPQGLGLLGNTLALLQGVGTPKANKDKGDAIGKNEIKKPVRKGAWMDEWVLTPDQEKEFAASKEQRDAERQAREAWKDDPVNLQEGKDAYRVDSMKTRTIAVPGAMGIQTGRKPSQMVGALLGF</sequence>
<feature type="compositionally biased region" description="Basic residues" evidence="1">
    <location>
        <begin position="352"/>
        <end position="363"/>
    </location>
</feature>
<feature type="compositionally biased region" description="Basic residues" evidence="1">
    <location>
        <begin position="523"/>
        <end position="533"/>
    </location>
</feature>
<feature type="compositionally biased region" description="Low complexity" evidence="1">
    <location>
        <begin position="568"/>
        <end position="578"/>
    </location>
</feature>
<feature type="compositionally biased region" description="Low complexity" evidence="1">
    <location>
        <begin position="257"/>
        <end position="273"/>
    </location>
</feature>